<protein>
    <recommendedName>
        <fullName evidence="4">Glycosyltransferase RgtA/B/C/D-like domain-containing protein</fullName>
    </recommendedName>
</protein>
<evidence type="ECO:0008006" key="4">
    <source>
        <dbReference type="Google" id="ProtNLM"/>
    </source>
</evidence>
<comment type="caution">
    <text evidence="2">The sequence shown here is derived from an EMBL/GenBank/DDBJ whole genome shotgun (WGS) entry which is preliminary data.</text>
</comment>
<sequence>MNRLWDKILGSFVVIVVLAAVSLTMWKNWQAFQSICPITDLLTWDENIRLNAVYDQYQDLRDGKIWRGILPFLEAATWPPLRPILSLFLLASPGEWPVTWKDSFLGLVFYALCFPSILYIVYRITGSLLFAGLTSLFVLGLSLHTTETPAYSLSSMLETQGMFVLLWVYYGLYKLYDSVKEVHPGQSIPNFSSTARIVCISLIGLFFTKYPYGLLLFISIFGYDFISRFPEWIGFVRFAIRKHYRGIRLLFFISVVLLVLSLPVLRVITDWNLDQRSFKKVLYFLTVILFLDFNYFLFRNRKEISSVSPASFRILYLYAILPCFLWLFSNLDRVMSLVNAQMIVNKFVRSFILSLFESPSDKIPASHVFSEPWIFRIFFFVICSYIVYWTFAARKQGIRTAVSEPTTSWLDKKLSRLQDLCWPKAFRDPLFAITAIVFLQYLVIDASTGNKQLRHVFYPLPALLSILSLWFFRWIGESQNKTRILPFTISLAIIAWTISLFFREGGLLSDTYFRKNEFCLKGFDTEAFQPARDFATKISPEGRYIAFNAFHEEENFQTPGRILASEFDLLFRQVTVDKGKYRNDSKYKWKNWEEFDKALYIGPTCELPAKYSKRIEEQGYRIELLQEIKHPSGHYCLEEFRLIGK</sequence>
<feature type="transmembrane region" description="Helical" evidence="1">
    <location>
        <begin position="103"/>
        <end position="121"/>
    </location>
</feature>
<feature type="transmembrane region" description="Helical" evidence="1">
    <location>
        <begin position="281"/>
        <end position="298"/>
    </location>
</feature>
<organism evidence="2 3">
    <name type="scientific">Leptospira wolffii</name>
    <dbReference type="NCBI Taxonomy" id="409998"/>
    <lineage>
        <taxon>Bacteria</taxon>
        <taxon>Pseudomonadati</taxon>
        <taxon>Spirochaetota</taxon>
        <taxon>Spirochaetia</taxon>
        <taxon>Leptospirales</taxon>
        <taxon>Leptospiraceae</taxon>
        <taxon>Leptospira</taxon>
    </lineage>
</organism>
<keyword evidence="1" id="KW-0472">Membrane</keyword>
<feature type="transmembrane region" description="Helical" evidence="1">
    <location>
        <begin position="128"/>
        <end position="145"/>
    </location>
</feature>
<feature type="transmembrane region" description="Helical" evidence="1">
    <location>
        <begin position="484"/>
        <end position="502"/>
    </location>
</feature>
<evidence type="ECO:0000313" key="2">
    <source>
        <dbReference type="EMBL" id="PJZ64531.1"/>
    </source>
</evidence>
<accession>A0A2M9Z7W9</accession>
<dbReference type="RefSeq" id="WP_100760000.1">
    <property type="nucleotide sequence ID" value="NZ_NPDT01000009.1"/>
</dbReference>
<proteinExistence type="predicted"/>
<feature type="transmembrane region" description="Helical" evidence="1">
    <location>
        <begin position="7"/>
        <end position="26"/>
    </location>
</feature>
<feature type="transmembrane region" description="Helical" evidence="1">
    <location>
        <begin position="456"/>
        <end position="472"/>
    </location>
</feature>
<feature type="transmembrane region" description="Helical" evidence="1">
    <location>
        <begin position="373"/>
        <end position="391"/>
    </location>
</feature>
<feature type="transmembrane region" description="Helical" evidence="1">
    <location>
        <begin position="425"/>
        <end position="444"/>
    </location>
</feature>
<dbReference type="AlphaFoldDB" id="A0A2M9Z7W9"/>
<dbReference type="Proteomes" id="UP000231912">
    <property type="component" value="Unassembled WGS sequence"/>
</dbReference>
<keyword evidence="1" id="KW-0812">Transmembrane</keyword>
<evidence type="ECO:0000256" key="1">
    <source>
        <dbReference type="SAM" id="Phobius"/>
    </source>
</evidence>
<gene>
    <name evidence="2" type="ORF">CH371_17300</name>
</gene>
<keyword evidence="1" id="KW-1133">Transmembrane helix</keyword>
<evidence type="ECO:0000313" key="3">
    <source>
        <dbReference type="Proteomes" id="UP000231912"/>
    </source>
</evidence>
<reference evidence="2 3" key="1">
    <citation type="submission" date="2017-07" db="EMBL/GenBank/DDBJ databases">
        <title>Leptospira spp. isolated from tropical soils.</title>
        <authorList>
            <person name="Thibeaux R."/>
            <person name="Iraola G."/>
            <person name="Ferres I."/>
            <person name="Bierque E."/>
            <person name="Girault D."/>
            <person name="Soupe-Gilbert M.-E."/>
            <person name="Picardeau M."/>
            <person name="Goarant C."/>
        </authorList>
    </citation>
    <scope>NUCLEOTIDE SEQUENCE [LARGE SCALE GENOMIC DNA]</scope>
    <source>
        <strain evidence="2 3">FH2-C-A2</strain>
    </source>
</reference>
<feature type="transmembrane region" description="Helical" evidence="1">
    <location>
        <begin position="310"/>
        <end position="328"/>
    </location>
</feature>
<name>A0A2M9Z7W9_9LEPT</name>
<feature type="transmembrane region" description="Helical" evidence="1">
    <location>
        <begin position="249"/>
        <end position="269"/>
    </location>
</feature>
<dbReference type="EMBL" id="NPDT01000009">
    <property type="protein sequence ID" value="PJZ64531.1"/>
    <property type="molecule type" value="Genomic_DNA"/>
</dbReference>